<protein>
    <submittedName>
        <fullName evidence="2">Alpha/beta hydrolase</fullName>
    </submittedName>
</protein>
<proteinExistence type="predicted"/>
<gene>
    <name evidence="2" type="ORF">Q8814_01780</name>
</gene>
<name>A0ABU7JLE6_9NOCA</name>
<sequence length="254" mass="27483">MSTGIVLVHGGQHTGRCWSRTVDELKMLQPDLPVLAVDLPGRATNPADLAEVGIAECVASVLEDIHEAEFDDVVLVAHSMGGVTIPGVAAELGSERVRSMVFIAAAVPPNRWSILENLQGSLQGQVGERVTSRVTEPFPREMATELFCNGMTDEQTEFTLSELCAESSRLATERVDRSAMPQGVPRVWVLTGHDRAMPPAQQRQHIDNLGGVSEVVEIESCHDVMISEPAALARVVLECVEHYPAPSGKRDSQT</sequence>
<evidence type="ECO:0000313" key="3">
    <source>
        <dbReference type="Proteomes" id="UP001331936"/>
    </source>
</evidence>
<evidence type="ECO:0000313" key="2">
    <source>
        <dbReference type="EMBL" id="MEE2030855.1"/>
    </source>
</evidence>
<dbReference type="InterPro" id="IPR000073">
    <property type="entry name" value="AB_hydrolase_1"/>
</dbReference>
<dbReference type="RefSeq" id="WP_330150276.1">
    <property type="nucleotide sequence ID" value="NZ_JAUZMZ010000005.1"/>
</dbReference>
<accession>A0ABU7JLE6</accession>
<dbReference type="PANTHER" id="PTHR37017">
    <property type="entry name" value="AB HYDROLASE-1 DOMAIN-CONTAINING PROTEIN-RELATED"/>
    <property type="match status" value="1"/>
</dbReference>
<dbReference type="SUPFAM" id="SSF53474">
    <property type="entry name" value="alpha/beta-Hydrolases"/>
    <property type="match status" value="1"/>
</dbReference>
<dbReference type="EMBL" id="JAUZMZ010000005">
    <property type="protein sequence ID" value="MEE2030855.1"/>
    <property type="molecule type" value="Genomic_DNA"/>
</dbReference>
<organism evidence="2 3">
    <name type="scientific">Rhodococcus chondri</name>
    <dbReference type="NCBI Taxonomy" id="3065941"/>
    <lineage>
        <taxon>Bacteria</taxon>
        <taxon>Bacillati</taxon>
        <taxon>Actinomycetota</taxon>
        <taxon>Actinomycetes</taxon>
        <taxon>Mycobacteriales</taxon>
        <taxon>Nocardiaceae</taxon>
        <taxon>Rhodococcus</taxon>
    </lineage>
</organism>
<dbReference type="InterPro" id="IPR052897">
    <property type="entry name" value="Sec-Metab_Biosynth_Hydrolase"/>
</dbReference>
<evidence type="ECO:0000259" key="1">
    <source>
        <dbReference type="Pfam" id="PF12697"/>
    </source>
</evidence>
<comment type="caution">
    <text evidence="2">The sequence shown here is derived from an EMBL/GenBank/DDBJ whole genome shotgun (WGS) entry which is preliminary data.</text>
</comment>
<dbReference type="PANTHER" id="PTHR37017:SF11">
    <property type="entry name" value="ESTERASE_LIPASE_THIOESTERASE DOMAIN-CONTAINING PROTEIN"/>
    <property type="match status" value="1"/>
</dbReference>
<reference evidence="2 3" key="1">
    <citation type="submission" date="2023-08" db="EMBL/GenBank/DDBJ databases">
        <authorList>
            <person name="Girao M."/>
            <person name="Carvalho M.F."/>
        </authorList>
    </citation>
    <scope>NUCLEOTIDE SEQUENCE [LARGE SCALE GENOMIC DNA]</scope>
    <source>
        <strain evidence="2 3">CC-R104</strain>
    </source>
</reference>
<dbReference type="GO" id="GO:0016787">
    <property type="term" value="F:hydrolase activity"/>
    <property type="evidence" value="ECO:0007669"/>
    <property type="project" value="UniProtKB-KW"/>
</dbReference>
<keyword evidence="2" id="KW-0378">Hydrolase</keyword>
<dbReference type="InterPro" id="IPR029058">
    <property type="entry name" value="AB_hydrolase_fold"/>
</dbReference>
<dbReference type="Gene3D" id="3.40.50.1820">
    <property type="entry name" value="alpha/beta hydrolase"/>
    <property type="match status" value="1"/>
</dbReference>
<keyword evidence="3" id="KW-1185">Reference proteome</keyword>
<feature type="domain" description="AB hydrolase-1" evidence="1">
    <location>
        <begin position="5"/>
        <end position="234"/>
    </location>
</feature>
<dbReference type="Pfam" id="PF12697">
    <property type="entry name" value="Abhydrolase_6"/>
    <property type="match status" value="1"/>
</dbReference>
<dbReference type="Proteomes" id="UP001331936">
    <property type="component" value="Unassembled WGS sequence"/>
</dbReference>